<dbReference type="EMBL" id="LGUE01000009">
    <property type="protein sequence ID" value="KON82804.1"/>
    <property type="molecule type" value="Genomic_DNA"/>
</dbReference>
<evidence type="ECO:0000313" key="2">
    <source>
        <dbReference type="Proteomes" id="UP000037405"/>
    </source>
</evidence>
<dbReference type="STRING" id="189381.GCA_900166615_00765"/>
<proteinExistence type="predicted"/>
<dbReference type="InterPro" id="IPR019667">
    <property type="entry name" value="Uncharacterised_YbaK"/>
</dbReference>
<dbReference type="Proteomes" id="UP000037405">
    <property type="component" value="Unassembled WGS sequence"/>
</dbReference>
<gene>
    <name evidence="1" type="ORF">AF331_21075</name>
</gene>
<reference evidence="2" key="1">
    <citation type="submission" date="2015-07" db="EMBL/GenBank/DDBJ databases">
        <title>Fjat-14235 jcm11544.</title>
        <authorList>
            <person name="Liu B."/>
            <person name="Wang J."/>
            <person name="Zhu Y."/>
            <person name="Liu G."/>
            <person name="Chen Q."/>
            <person name="Chen Z."/>
            <person name="Lan J."/>
            <person name="Che J."/>
            <person name="Ge C."/>
            <person name="Shi H."/>
            <person name="Pan Z."/>
            <person name="Liu X."/>
        </authorList>
    </citation>
    <scope>NUCLEOTIDE SEQUENCE [LARGE SCALE GENOMIC DNA]</scope>
    <source>
        <strain evidence="2">JCM 11544</strain>
    </source>
</reference>
<dbReference type="AlphaFoldDB" id="A0A0M0FZ19"/>
<evidence type="ECO:0000313" key="1">
    <source>
        <dbReference type="EMBL" id="KON82804.1"/>
    </source>
</evidence>
<organism evidence="1 2">
    <name type="scientific">Rossellomorea marisflavi</name>
    <dbReference type="NCBI Taxonomy" id="189381"/>
    <lineage>
        <taxon>Bacteria</taxon>
        <taxon>Bacillati</taxon>
        <taxon>Bacillota</taxon>
        <taxon>Bacilli</taxon>
        <taxon>Bacillales</taxon>
        <taxon>Bacillaceae</taxon>
        <taxon>Rossellomorea</taxon>
    </lineage>
</organism>
<protein>
    <recommendedName>
        <fullName evidence="3">DUF2521 family protein</fullName>
    </recommendedName>
</protein>
<sequence length="148" mass="17546">MNVITTFTTKQREKEIKSERTLLRGISIKMLQESVRKHFGYIKIQGGTFMQEGFDEACFDVAIEAYLLGGKVSKFGHEGEGEERVKQRCHTELKHFIDTLYNFWLYWAEVGVTQPVDESFYHSCEHFVDTWWEEGYRQGMKRLKLRLH</sequence>
<name>A0A0M0FZ19_9BACI</name>
<comment type="caution">
    <text evidence="1">The sequence shown here is derived from an EMBL/GenBank/DDBJ whole genome shotgun (WGS) entry which is preliminary data.</text>
</comment>
<keyword evidence="2" id="KW-1185">Reference proteome</keyword>
<dbReference type="Pfam" id="PF10730">
    <property type="entry name" value="DUF2521"/>
    <property type="match status" value="1"/>
</dbReference>
<evidence type="ECO:0008006" key="3">
    <source>
        <dbReference type="Google" id="ProtNLM"/>
    </source>
</evidence>
<accession>A0A0M0FZ19</accession>
<dbReference type="PATRIC" id="fig|189381.12.peg.8"/>
<dbReference type="OrthoDB" id="2915109at2"/>